<dbReference type="AlphaFoldDB" id="A0A2R6AX61"/>
<comment type="caution">
    <text evidence="2">The sequence shown here is derived from an EMBL/GenBank/DDBJ whole genome shotgun (WGS) entry which is preliminary data.</text>
</comment>
<organism evidence="2 3">
    <name type="scientific">Candidatus Marsarchaeota G2 archaeon OSP_D</name>
    <dbReference type="NCBI Taxonomy" id="1978157"/>
    <lineage>
        <taxon>Archaea</taxon>
        <taxon>Candidatus Marsarchaeota</taxon>
        <taxon>Candidatus Marsarchaeota group 2</taxon>
    </lineage>
</organism>
<proteinExistence type="predicted"/>
<gene>
    <name evidence="2" type="ORF">B9Q03_05515</name>
</gene>
<protein>
    <submittedName>
        <fullName evidence="2">Uncharacterized protein</fullName>
    </submittedName>
</protein>
<evidence type="ECO:0000313" key="2">
    <source>
        <dbReference type="EMBL" id="PSN90969.1"/>
    </source>
</evidence>
<dbReference type="EMBL" id="NEXE01000040">
    <property type="protein sequence ID" value="PSN90969.1"/>
    <property type="molecule type" value="Genomic_DNA"/>
</dbReference>
<feature type="transmembrane region" description="Helical" evidence="1">
    <location>
        <begin position="41"/>
        <end position="63"/>
    </location>
</feature>
<accession>A0A2R6AX61</accession>
<keyword evidence="1" id="KW-0472">Membrane</keyword>
<sequence>MWIDKFPLFRVSWCIFKMRKRNARYPFIHDSPTWSKGISSLVVVALLVIASVTVLWVFVYAGVPVRAPNSETTAPSGILGPPKSVVNTYQFSLALLNTSLVAQPDSTITAVFNITSPVKGSFLIGVEPNGTQVDPSIILSGTEPFPLPHGLGYTIIGGPETSNVGHLVAKVELTLNGVAQGVYWLELAVLQQQGQVYVVSYTPFELQVT</sequence>
<evidence type="ECO:0000256" key="1">
    <source>
        <dbReference type="SAM" id="Phobius"/>
    </source>
</evidence>
<reference evidence="2 3" key="1">
    <citation type="submission" date="2017-04" db="EMBL/GenBank/DDBJ databases">
        <title>Novel microbial lineages endemic to geothermal iron-oxide mats fill important gaps in the evolutionary history of Archaea.</title>
        <authorList>
            <person name="Jay Z.J."/>
            <person name="Beam J.P."/>
            <person name="Dlakic M."/>
            <person name="Rusch D.B."/>
            <person name="Kozubal M.A."/>
            <person name="Inskeep W.P."/>
        </authorList>
    </citation>
    <scope>NUCLEOTIDE SEQUENCE [LARGE SCALE GENOMIC DNA]</scope>
    <source>
        <strain evidence="2">OSP_D</strain>
    </source>
</reference>
<evidence type="ECO:0000313" key="3">
    <source>
        <dbReference type="Proteomes" id="UP000240322"/>
    </source>
</evidence>
<name>A0A2R6AX61_9ARCH</name>
<keyword evidence="1" id="KW-1133">Transmembrane helix</keyword>
<keyword evidence="1" id="KW-0812">Transmembrane</keyword>
<dbReference type="Proteomes" id="UP000240322">
    <property type="component" value="Unassembled WGS sequence"/>
</dbReference>